<comment type="function">
    <text evidence="12">Component of the nexin-dynein regulatory complex (N-DRC), a key regulator of ciliary/flagellar motility which maintains the alignment and integrity of the distal axoneme and regulates microtubule sliding in motile axonemes. Plays a critical role in the assembly of N-DRC and also stabilizes the assembly of multiple inner dynein arms and radial spokes. Coassembles with DRC1 to form a central scaffold needed for assembly of the N-DRC and its attachment to the outer doublet microtubules.</text>
</comment>
<keyword evidence="5" id="KW-0969">Cilium</keyword>
<dbReference type="GO" id="GO:0060285">
    <property type="term" value="P:cilium-dependent cell motility"/>
    <property type="evidence" value="ECO:0007669"/>
    <property type="project" value="TreeGrafter"/>
</dbReference>
<dbReference type="GO" id="GO:0003352">
    <property type="term" value="P:regulation of cilium movement"/>
    <property type="evidence" value="ECO:0007669"/>
    <property type="project" value="TreeGrafter"/>
</dbReference>
<keyword evidence="7" id="KW-0966">Cell projection</keyword>
<keyword evidence="16" id="KW-1185">Reference proteome</keyword>
<evidence type="ECO:0000256" key="4">
    <source>
        <dbReference type="ARBA" id="ARBA00023054"/>
    </source>
</evidence>
<name>A0A851DBS9_TODME</name>
<evidence type="ECO:0000259" key="14">
    <source>
        <dbReference type="Pfam" id="PF14772"/>
    </source>
</evidence>
<evidence type="ECO:0000256" key="6">
    <source>
        <dbReference type="ARBA" id="ARBA00023212"/>
    </source>
</evidence>
<dbReference type="EMBL" id="WEIS01041567">
    <property type="protein sequence ID" value="NWI65863.1"/>
    <property type="molecule type" value="Genomic_DNA"/>
</dbReference>
<protein>
    <recommendedName>
        <fullName evidence="10">Dynein regulatory complex subunit 2</fullName>
    </recommendedName>
    <alternativeName>
        <fullName evidence="11">Coiled-coil domain-containing protein 65</fullName>
    </alternativeName>
</protein>
<keyword evidence="6" id="KW-0206">Cytoskeleton</keyword>
<accession>A0A851DBS9</accession>
<organism evidence="15 16">
    <name type="scientific">Todus mexicanus</name>
    <name type="common">Puerto Rican tody</name>
    <dbReference type="NCBI Taxonomy" id="135184"/>
    <lineage>
        <taxon>Eukaryota</taxon>
        <taxon>Metazoa</taxon>
        <taxon>Chordata</taxon>
        <taxon>Craniata</taxon>
        <taxon>Vertebrata</taxon>
        <taxon>Euteleostomi</taxon>
        <taxon>Archelosauria</taxon>
        <taxon>Archosauria</taxon>
        <taxon>Dinosauria</taxon>
        <taxon>Saurischia</taxon>
        <taxon>Theropoda</taxon>
        <taxon>Coelurosauria</taxon>
        <taxon>Aves</taxon>
        <taxon>Neognathae</taxon>
        <taxon>Neoaves</taxon>
        <taxon>Telluraves</taxon>
        <taxon>Coraciimorphae</taxon>
        <taxon>Coraciiformes</taxon>
        <taxon>Todidae</taxon>
        <taxon>Todus</taxon>
    </lineage>
</organism>
<dbReference type="AlphaFoldDB" id="A0A851DBS9"/>
<evidence type="ECO:0000256" key="13">
    <source>
        <dbReference type="SAM" id="Coils"/>
    </source>
</evidence>
<evidence type="ECO:0000256" key="7">
    <source>
        <dbReference type="ARBA" id="ARBA00023273"/>
    </source>
</evidence>
<evidence type="ECO:0000256" key="9">
    <source>
        <dbReference type="ARBA" id="ARBA00038424"/>
    </source>
</evidence>
<dbReference type="GO" id="GO:0070286">
    <property type="term" value="P:axonemal dynein complex assembly"/>
    <property type="evidence" value="ECO:0007669"/>
    <property type="project" value="InterPro"/>
</dbReference>
<comment type="similarity">
    <text evidence="9">Belongs to the DRC2 family.</text>
</comment>
<reference evidence="15" key="1">
    <citation type="submission" date="2019-10" db="EMBL/GenBank/DDBJ databases">
        <title>Bird 10,000 Genomes (B10K) Project - Family phase.</title>
        <authorList>
            <person name="Zhang G."/>
        </authorList>
    </citation>
    <scope>NUCLEOTIDE SEQUENCE</scope>
    <source>
        <strain evidence="15">B10K-DU-002-69</strain>
        <tissue evidence="15">Muscle</tissue>
    </source>
</reference>
<evidence type="ECO:0000313" key="16">
    <source>
        <dbReference type="Proteomes" id="UP000660247"/>
    </source>
</evidence>
<keyword evidence="3" id="KW-0282">Flagellum</keyword>
<evidence type="ECO:0000256" key="1">
    <source>
        <dbReference type="ARBA" id="ARBA00004611"/>
    </source>
</evidence>
<dbReference type="OrthoDB" id="7760980at2759"/>
<dbReference type="Proteomes" id="UP000660247">
    <property type="component" value="Unassembled WGS sequence"/>
</dbReference>
<evidence type="ECO:0000313" key="15">
    <source>
        <dbReference type="EMBL" id="NWI65863.1"/>
    </source>
</evidence>
<comment type="caution">
    <text evidence="15">The sequence shown here is derived from an EMBL/GenBank/DDBJ whole genome shotgun (WGS) entry which is preliminary data.</text>
</comment>
<dbReference type="InterPro" id="IPR039750">
    <property type="entry name" value="DRC1/DRC2"/>
</dbReference>
<gene>
    <name evidence="15" type="primary">Ccdc65_0</name>
    <name evidence="15" type="ORF">TODMEX_R08433</name>
</gene>
<comment type="subcellular location">
    <subcellularLocation>
        <location evidence="1">Cytoplasm</location>
        <location evidence="1">Cytoskeleton</location>
        <location evidence="1">Flagellum axoneme</location>
    </subcellularLocation>
    <subcellularLocation>
        <location evidence="8">Cytoplasm</location>
        <location evidence="8">Cytoskeleton</location>
        <location evidence="8">Flagellum basal body</location>
    </subcellularLocation>
</comment>
<keyword evidence="2" id="KW-0963">Cytoplasm</keyword>
<feature type="non-terminal residue" evidence="15">
    <location>
        <position position="1"/>
    </location>
</feature>
<sequence length="125" mass="14506">QDKLAKEQRSSALNLRKLEVQWRAALREVKDKLLRQDIEILSQTFARVMDCKDSVIESLVTDLEEAEEQHARALSSHLHNVDRLLQLQRCRLACLQEGYDAQLEALEVEFESERYRSWKPGGVEG</sequence>
<dbReference type="GO" id="GO:0005858">
    <property type="term" value="C:axonemal dynein complex"/>
    <property type="evidence" value="ECO:0007669"/>
    <property type="project" value="InterPro"/>
</dbReference>
<dbReference type="PANTHER" id="PTHR21625">
    <property type="entry name" value="NYD-SP28 PROTEIN"/>
    <property type="match status" value="1"/>
</dbReference>
<feature type="coiled-coil region" evidence="13">
    <location>
        <begin position="49"/>
        <end position="76"/>
    </location>
</feature>
<dbReference type="InterPro" id="IPR039505">
    <property type="entry name" value="DRC1/2_N"/>
</dbReference>
<evidence type="ECO:0000256" key="10">
    <source>
        <dbReference type="ARBA" id="ARBA00040899"/>
    </source>
</evidence>
<evidence type="ECO:0000256" key="3">
    <source>
        <dbReference type="ARBA" id="ARBA00022846"/>
    </source>
</evidence>
<evidence type="ECO:0000256" key="12">
    <source>
        <dbReference type="ARBA" id="ARBA00045865"/>
    </source>
</evidence>
<dbReference type="PANTHER" id="PTHR21625:SF0">
    <property type="entry name" value="DYNEIN REGULATORY COMPLEX SUBUNIT 2"/>
    <property type="match status" value="1"/>
</dbReference>
<evidence type="ECO:0000256" key="2">
    <source>
        <dbReference type="ARBA" id="ARBA00022490"/>
    </source>
</evidence>
<proteinExistence type="inferred from homology"/>
<feature type="domain" description="Dynein regulatory complex protein 1/2 N-terminal" evidence="14">
    <location>
        <begin position="1"/>
        <end position="81"/>
    </location>
</feature>
<feature type="non-terminal residue" evidence="15">
    <location>
        <position position="125"/>
    </location>
</feature>
<dbReference type="Pfam" id="PF14772">
    <property type="entry name" value="NYD-SP28"/>
    <property type="match status" value="1"/>
</dbReference>
<keyword evidence="4 13" id="KW-0175">Coiled coil</keyword>
<evidence type="ECO:0000256" key="8">
    <source>
        <dbReference type="ARBA" id="ARBA00037841"/>
    </source>
</evidence>
<evidence type="ECO:0000256" key="5">
    <source>
        <dbReference type="ARBA" id="ARBA00023069"/>
    </source>
</evidence>
<evidence type="ECO:0000256" key="11">
    <source>
        <dbReference type="ARBA" id="ARBA00041517"/>
    </source>
</evidence>